<evidence type="ECO:0000256" key="3">
    <source>
        <dbReference type="ARBA" id="ARBA00022679"/>
    </source>
</evidence>
<reference evidence="10 11" key="1">
    <citation type="submission" date="2017-10" db="EMBL/GenBank/DDBJ databases">
        <title>The draft genome sequence of Lewinella nigricans NBRC 102662.</title>
        <authorList>
            <person name="Wang K."/>
        </authorList>
    </citation>
    <scope>NUCLEOTIDE SEQUENCE [LARGE SCALE GENOMIC DNA]</scope>
    <source>
        <strain evidence="10 11">NBRC 102662</strain>
    </source>
</reference>
<evidence type="ECO:0000256" key="2">
    <source>
        <dbReference type="ARBA" id="ARBA00017703"/>
    </source>
</evidence>
<dbReference type="EC" id="2.7.7.7" evidence="1"/>
<evidence type="ECO:0000256" key="4">
    <source>
        <dbReference type="ARBA" id="ARBA00022695"/>
    </source>
</evidence>
<keyword evidence="5" id="KW-0235">DNA replication</keyword>
<dbReference type="AlphaFoldDB" id="A0A2D0NJ40"/>
<evidence type="ECO:0000256" key="8">
    <source>
        <dbReference type="ARBA" id="ARBA00049244"/>
    </source>
</evidence>
<dbReference type="SUPFAM" id="SSF48019">
    <property type="entry name" value="post-AAA+ oligomerization domain-like"/>
    <property type="match status" value="1"/>
</dbReference>
<comment type="similarity">
    <text evidence="7">Belongs to the DNA polymerase HolA subunit family.</text>
</comment>
<dbReference type="Gene3D" id="3.40.50.300">
    <property type="entry name" value="P-loop containing nucleotide triphosphate hydrolases"/>
    <property type="match status" value="1"/>
</dbReference>
<keyword evidence="11" id="KW-1185">Reference proteome</keyword>
<evidence type="ECO:0000256" key="6">
    <source>
        <dbReference type="ARBA" id="ARBA00022932"/>
    </source>
</evidence>
<name>A0A2D0NJ40_FLAN2</name>
<dbReference type="OrthoDB" id="1172326at2"/>
<proteinExistence type="inferred from homology"/>
<organism evidence="10 11">
    <name type="scientific">Flavilitoribacter nigricans (strain ATCC 23147 / DSM 23189 / NBRC 102662 / NCIMB 1420 / SS-2)</name>
    <name type="common">Lewinella nigricans</name>
    <dbReference type="NCBI Taxonomy" id="1122177"/>
    <lineage>
        <taxon>Bacteria</taxon>
        <taxon>Pseudomonadati</taxon>
        <taxon>Bacteroidota</taxon>
        <taxon>Saprospiria</taxon>
        <taxon>Saprospirales</taxon>
        <taxon>Lewinellaceae</taxon>
        <taxon>Flavilitoribacter</taxon>
    </lineage>
</organism>
<evidence type="ECO:0000256" key="1">
    <source>
        <dbReference type="ARBA" id="ARBA00012417"/>
    </source>
</evidence>
<keyword evidence="4" id="KW-0548">Nucleotidyltransferase</keyword>
<protein>
    <recommendedName>
        <fullName evidence="2">DNA polymerase III subunit delta</fullName>
        <ecNumber evidence="1">2.7.7.7</ecNumber>
    </recommendedName>
</protein>
<dbReference type="InterPro" id="IPR005790">
    <property type="entry name" value="DNA_polIII_delta"/>
</dbReference>
<evidence type="ECO:0000313" key="11">
    <source>
        <dbReference type="Proteomes" id="UP000223913"/>
    </source>
</evidence>
<comment type="catalytic activity">
    <reaction evidence="8">
        <text>DNA(n) + a 2'-deoxyribonucleoside 5'-triphosphate = DNA(n+1) + diphosphate</text>
        <dbReference type="Rhea" id="RHEA:22508"/>
        <dbReference type="Rhea" id="RHEA-COMP:17339"/>
        <dbReference type="Rhea" id="RHEA-COMP:17340"/>
        <dbReference type="ChEBI" id="CHEBI:33019"/>
        <dbReference type="ChEBI" id="CHEBI:61560"/>
        <dbReference type="ChEBI" id="CHEBI:173112"/>
        <dbReference type="EC" id="2.7.7.7"/>
    </reaction>
</comment>
<dbReference type="RefSeq" id="WP_099148103.1">
    <property type="nucleotide sequence ID" value="NZ_PDUD01000001.1"/>
</dbReference>
<evidence type="ECO:0000259" key="9">
    <source>
        <dbReference type="Pfam" id="PF06144"/>
    </source>
</evidence>
<dbReference type="PANTHER" id="PTHR34388:SF1">
    <property type="entry name" value="DNA POLYMERASE III SUBUNIT DELTA"/>
    <property type="match status" value="1"/>
</dbReference>
<dbReference type="InterPro" id="IPR008921">
    <property type="entry name" value="DNA_pol3_clamp-load_cplx_C"/>
</dbReference>
<evidence type="ECO:0000256" key="7">
    <source>
        <dbReference type="ARBA" id="ARBA00034754"/>
    </source>
</evidence>
<dbReference type="Gene3D" id="1.20.272.10">
    <property type="match status" value="1"/>
</dbReference>
<gene>
    <name evidence="10" type="primary">holA</name>
    <name evidence="10" type="ORF">CRP01_00955</name>
</gene>
<dbReference type="Proteomes" id="UP000223913">
    <property type="component" value="Unassembled WGS sequence"/>
</dbReference>
<dbReference type="Pfam" id="PF06144">
    <property type="entry name" value="DNA_pol3_delta"/>
    <property type="match status" value="1"/>
</dbReference>
<dbReference type="EMBL" id="PDUD01000001">
    <property type="protein sequence ID" value="PHN08512.1"/>
    <property type="molecule type" value="Genomic_DNA"/>
</dbReference>
<dbReference type="SUPFAM" id="SSF52540">
    <property type="entry name" value="P-loop containing nucleoside triphosphate hydrolases"/>
    <property type="match status" value="1"/>
</dbReference>
<feature type="domain" description="DNA polymerase III delta N-terminal" evidence="9">
    <location>
        <begin position="21"/>
        <end position="137"/>
    </location>
</feature>
<dbReference type="CDD" id="cd18138">
    <property type="entry name" value="HLD_clamp_pol_III_delta"/>
    <property type="match status" value="1"/>
</dbReference>
<sequence length="337" mass="38872">MSLSADQIIISLKKKEYRPVYFLHGNESYFIDQVVQYVETKILTESERSFNQTVLYGKDTDHKTVVDNARRFPMMSSHQVVILKEAQEMKTLKELQGYIEKPLESTILVIAHKHKRFNMNSKLGKALKSKAVILEAKALYDNQLPGWIQSYLKKKKLEISQEAANLIAEYVGTDLAKVVNELDKLVLNLPPGTKISNKEIEANIGISKDYNVFELQRALGQRDILRANRILNYFSANPKRNPLPVVIGSLYGYFSRIYQLHFLKNASEQDQLRALKLHSAYFLRDYKAAIRNFSFPRTEKAISLLREYDLKSKGVDYNSTGKPEGELLKELVWRILH</sequence>
<accession>A0A2D0NJ40</accession>
<dbReference type="GO" id="GO:0003677">
    <property type="term" value="F:DNA binding"/>
    <property type="evidence" value="ECO:0007669"/>
    <property type="project" value="InterPro"/>
</dbReference>
<keyword evidence="3" id="KW-0808">Transferase</keyword>
<dbReference type="GO" id="GO:0003887">
    <property type="term" value="F:DNA-directed DNA polymerase activity"/>
    <property type="evidence" value="ECO:0007669"/>
    <property type="project" value="UniProtKB-KW"/>
</dbReference>
<evidence type="ECO:0000313" key="10">
    <source>
        <dbReference type="EMBL" id="PHN08512.1"/>
    </source>
</evidence>
<dbReference type="NCBIfam" id="TIGR01128">
    <property type="entry name" value="holA"/>
    <property type="match status" value="1"/>
</dbReference>
<evidence type="ECO:0000256" key="5">
    <source>
        <dbReference type="ARBA" id="ARBA00022705"/>
    </source>
</evidence>
<dbReference type="InterPro" id="IPR010372">
    <property type="entry name" value="DNA_pol3_delta_N"/>
</dbReference>
<dbReference type="Gene3D" id="1.10.8.60">
    <property type="match status" value="1"/>
</dbReference>
<dbReference type="PANTHER" id="PTHR34388">
    <property type="entry name" value="DNA POLYMERASE III SUBUNIT DELTA"/>
    <property type="match status" value="1"/>
</dbReference>
<keyword evidence="6" id="KW-0239">DNA-directed DNA polymerase</keyword>
<comment type="caution">
    <text evidence="10">The sequence shown here is derived from an EMBL/GenBank/DDBJ whole genome shotgun (WGS) entry which is preliminary data.</text>
</comment>
<dbReference type="InterPro" id="IPR027417">
    <property type="entry name" value="P-loop_NTPase"/>
</dbReference>
<dbReference type="GO" id="GO:0006261">
    <property type="term" value="P:DNA-templated DNA replication"/>
    <property type="evidence" value="ECO:0007669"/>
    <property type="project" value="TreeGrafter"/>
</dbReference>
<dbReference type="GO" id="GO:0009360">
    <property type="term" value="C:DNA polymerase III complex"/>
    <property type="evidence" value="ECO:0007669"/>
    <property type="project" value="InterPro"/>
</dbReference>